<evidence type="ECO:0000313" key="13">
    <source>
        <dbReference type="Proteomes" id="UP000682877"/>
    </source>
</evidence>
<dbReference type="InterPro" id="IPR057596">
    <property type="entry name" value="RDRP_core"/>
</dbReference>
<evidence type="ECO:0000256" key="8">
    <source>
        <dbReference type="ARBA" id="ARBA00051384"/>
    </source>
</evidence>
<dbReference type="PROSITE" id="PS00331">
    <property type="entry name" value="MALIC_ENZYMES"/>
    <property type="match status" value="1"/>
</dbReference>
<feature type="domain" description="Malic enzyme NAD-binding" evidence="10">
    <location>
        <begin position="1249"/>
        <end position="1502"/>
    </location>
</feature>
<dbReference type="Gene3D" id="3.40.50.720">
    <property type="entry name" value="NAD(P)-binding Rossmann-like Domain"/>
    <property type="match status" value="1"/>
</dbReference>
<dbReference type="Gene3D" id="3.40.50.10380">
    <property type="entry name" value="Malic enzyme, N-terminal domain"/>
    <property type="match status" value="1"/>
</dbReference>
<reference evidence="12" key="1">
    <citation type="submission" date="2021-01" db="EMBL/GenBank/DDBJ databases">
        <authorList>
            <person name="Bezrukov I."/>
        </authorList>
    </citation>
    <scope>NUCLEOTIDE SEQUENCE</scope>
</reference>
<dbReference type="PANTHER" id="PTHR23406:SF89">
    <property type="entry name" value="NADP-DEPENDENT MALIC ENZYME 1"/>
    <property type="match status" value="1"/>
</dbReference>
<dbReference type="GO" id="GO:0004473">
    <property type="term" value="F:malate dehydrogenase (decarboxylating) (NADP+) activity"/>
    <property type="evidence" value="ECO:0007669"/>
    <property type="project" value="UniProtKB-EC"/>
</dbReference>
<feature type="domain" description="Malic enzyme N-terminal" evidence="11">
    <location>
        <begin position="1058"/>
        <end position="1239"/>
    </location>
</feature>
<keyword evidence="4 9" id="KW-0479">Metal-binding</keyword>
<evidence type="ECO:0000313" key="12">
    <source>
        <dbReference type="EMBL" id="CAE5990897.1"/>
    </source>
</evidence>
<evidence type="ECO:0000256" key="6">
    <source>
        <dbReference type="ARBA" id="ARBA00023002"/>
    </source>
</evidence>
<gene>
    <name evidence="12" type="ORF">AARE701A_LOCUS9003</name>
</gene>
<dbReference type="InterPro" id="IPR058697">
    <property type="entry name" value="RDRP3-5_N"/>
</dbReference>
<name>A0A8S2A2M3_ARAAE</name>
<dbReference type="Proteomes" id="UP000682877">
    <property type="component" value="Chromosome 3"/>
</dbReference>
<dbReference type="InterPro" id="IPR015884">
    <property type="entry name" value="Malic_enzyme_CS"/>
</dbReference>
<dbReference type="InterPro" id="IPR046346">
    <property type="entry name" value="Aminoacid_DH-like_N_sf"/>
</dbReference>
<dbReference type="InterPro" id="IPR001891">
    <property type="entry name" value="Malic_OxRdtase"/>
</dbReference>
<dbReference type="Pfam" id="PF26252">
    <property type="entry name" value="RdRP_helical"/>
    <property type="match status" value="1"/>
</dbReference>
<dbReference type="CDD" id="cd05312">
    <property type="entry name" value="NAD_bind_1_malic_enz"/>
    <property type="match status" value="1"/>
</dbReference>
<dbReference type="FunFam" id="3.40.50.720:FF:000067">
    <property type="entry name" value="Malic enzyme"/>
    <property type="match status" value="1"/>
</dbReference>
<sequence>MTTTGCDEVSPRTEIVLLGSVETMLEKIYGKHNHHPPIKVETRRKLSSISEELALETLRKVLNMDYVKTLDGIIMYFVNNAATVDGSPRTPGKKSCRLFQADVSLDLETPSPKFLRREENGGSKHISPLLALGELEFNKAFLLLSYIGGESLVEEVISGDEIRKWKDLPMVEYEAEVWNRLGQRYCPPKERRRPLEGDSGKTHYYQCHVAPDGSYKFKGHLLENTGTLLHKVLGDDNVLTVKFDKMLGVETYCNDLYSTYKGIAKNGIMVGLRRYRFFVFKDGGKEEKKKDVATKGVKCYFIRTDSTASNDMRNPYIFSGKSMHEARMHFMHVNTLSSLPNYMARFSLILSKTKTLEVDMTGITFEQIADIHCHDQDGKDVLDKNGKPCIHSDGTGYISEDLARMCPVNIFKGKSMRRNNIQSKIPNFEGQGPCGQEPPLLIQFRMFYNGYAVKGTFLTNKKLPPRTVQVRPSMIKVTEDRTMSNFSTFNSLEVVTTSNPPRNARLSRNLVALLSYGGVPNDFFLNILRNTLEESKTIFYSERAAFKAAINYGDLDDQDIAEMILVGIPLDEPYLKDCLCYLLNTERNALKAGRLPIDESYYLMGTVDPTGKLKENEVCVILESGQISGDVLVYRNPGLHFGDIHVLKATYVKALEDYVGNSKYAVFFPQKGPRSLGDEIAGGDFDGDMYFISRNPKLLEYFKPSEPWVSSSKPSKIYSGRKPSELSQEELEEELFKMFLKARFCKRDVIGMAADCWLGIMDPLLTLGDESAKEKYERKKNILKLIDIYYDALDAPKKGAKVDLPPDLEIKNFPHYMERDPKRDFRSTSILGLIFDTVDSHNAEEPPPSEISKLWYFEDEPVPKSHMDKFTSWYENYRAEMSQAMKETDKVKKKQLTNEVIQRYKQDFYGAAGFEDSNKSLEELYPQALALYNIVYDYAFQEGVSKCAFVWKMEKVTNSDLKSSVDGGVVDVYGEDSATIEHNITPWSLSVSSGYSLLRDPRYNKGLAFTEKERDTHYLRGLLPPVVLDQKLQEKRLMNNIRQYQFSLQKYMALTELQERNERLFYKLLIDNVEELLPIVYTPTVGEACQKFGSIFRRPQGLFISLKDKGKILDVLKNWPERNIQVIVVTDGERILGLGDLGCQGMGIPVGKLALYSALGGVRPSACLPVTIDVGTNNEKLLNDEFYIGLRQKRATGQEYSELLNEFMSAVKQNYGEKVLIQFEDFANHNAFELLAKYRDTHLVFNDDIQGTASVVLAGLVSAQKLTNSPLAEHTFLFLGAGEAGTGIAELIALYISKQMNGSVEESRKKIWLVDSKGLIVNSRKDSLQDFKKPWAHEHEPVKDLLGAIKAIKPTVLIGSSGVGRSFTKEVIEAMSSINERPLIMALSNPTTQSECTAEEAYTWSKGRAIFASGSPFDPVEYEGNVFVSTQANNAYIFPGFGLGLVISGAIRVHDDMLLAAAEALAGQVSKENYEKGMIYPSFSAIRKISAHIAANVATKAYELGLAGRLPRPKDIVKCAESSMYSPTYRLYR</sequence>
<dbReference type="InterPro" id="IPR058752">
    <property type="entry name" value="RDRP_C_head"/>
</dbReference>
<evidence type="ECO:0000256" key="3">
    <source>
        <dbReference type="ARBA" id="ARBA00008785"/>
    </source>
</evidence>
<comment type="cofactor">
    <cofactor evidence="2">
        <name>Mg(2+)</name>
        <dbReference type="ChEBI" id="CHEBI:18420"/>
    </cofactor>
</comment>
<dbReference type="InterPro" id="IPR036291">
    <property type="entry name" value="NAD(P)-bd_dom_sf"/>
</dbReference>
<dbReference type="SMART" id="SM01274">
    <property type="entry name" value="malic"/>
    <property type="match status" value="1"/>
</dbReference>
<dbReference type="FunFam" id="3.40.50.10380:FF:000002">
    <property type="entry name" value="Malic enzyme"/>
    <property type="match status" value="1"/>
</dbReference>
<keyword evidence="5" id="KW-0521">NADP</keyword>
<evidence type="ECO:0000259" key="11">
    <source>
        <dbReference type="SMART" id="SM01274"/>
    </source>
</evidence>
<evidence type="ECO:0000256" key="4">
    <source>
        <dbReference type="ARBA" id="ARBA00022723"/>
    </source>
</evidence>
<dbReference type="GO" id="GO:0006108">
    <property type="term" value="P:malate metabolic process"/>
    <property type="evidence" value="ECO:0007669"/>
    <property type="project" value="UniProtKB-ARBA"/>
</dbReference>
<dbReference type="Pfam" id="PF26253">
    <property type="entry name" value="RdRP_head"/>
    <property type="match status" value="1"/>
</dbReference>
<dbReference type="SUPFAM" id="SSF53223">
    <property type="entry name" value="Aminoacid dehydrogenase-like, N-terminal domain"/>
    <property type="match status" value="1"/>
</dbReference>
<dbReference type="Pfam" id="PF26249">
    <property type="entry name" value="4HB_RdRP3_N"/>
    <property type="match status" value="1"/>
</dbReference>
<comment type="similarity">
    <text evidence="3 9">Belongs to the malic enzymes family.</text>
</comment>
<keyword evidence="13" id="KW-1185">Reference proteome</keyword>
<dbReference type="InterPro" id="IPR037062">
    <property type="entry name" value="Malic_N_dom_sf"/>
</dbReference>
<dbReference type="SUPFAM" id="SSF51735">
    <property type="entry name" value="NAD(P)-binding Rossmann-fold domains"/>
    <property type="match status" value="1"/>
</dbReference>
<keyword evidence="6 9" id="KW-0560">Oxidoreductase</keyword>
<protein>
    <recommendedName>
        <fullName evidence="9">Malic enzyme</fullName>
    </recommendedName>
</protein>
<dbReference type="PRINTS" id="PR00072">
    <property type="entry name" value="MALOXRDTASE"/>
</dbReference>
<comment type="cofactor">
    <cofactor evidence="1">
        <name>Mn(2+)</name>
        <dbReference type="ChEBI" id="CHEBI:29035"/>
    </cofactor>
</comment>
<comment type="catalytic activity">
    <reaction evidence="7">
        <text>(S)-malate + NADP(+) = pyruvate + CO2 + NADPH</text>
        <dbReference type="Rhea" id="RHEA:18253"/>
        <dbReference type="ChEBI" id="CHEBI:15361"/>
        <dbReference type="ChEBI" id="CHEBI:15589"/>
        <dbReference type="ChEBI" id="CHEBI:16526"/>
        <dbReference type="ChEBI" id="CHEBI:57783"/>
        <dbReference type="ChEBI" id="CHEBI:58349"/>
        <dbReference type="EC" id="1.1.1.40"/>
    </reaction>
</comment>
<dbReference type="GO" id="GO:0009507">
    <property type="term" value="C:chloroplast"/>
    <property type="evidence" value="ECO:0007669"/>
    <property type="project" value="TreeGrafter"/>
</dbReference>
<dbReference type="EMBL" id="LR999453">
    <property type="protein sequence ID" value="CAE5990897.1"/>
    <property type="molecule type" value="Genomic_DNA"/>
</dbReference>
<dbReference type="Pfam" id="PF00390">
    <property type="entry name" value="malic"/>
    <property type="match status" value="1"/>
</dbReference>
<dbReference type="Pfam" id="PF05183">
    <property type="entry name" value="RdRP"/>
    <property type="match status" value="1"/>
</dbReference>
<evidence type="ECO:0000256" key="1">
    <source>
        <dbReference type="ARBA" id="ARBA00001936"/>
    </source>
</evidence>
<accession>A0A8S2A2M3</accession>
<evidence type="ECO:0000256" key="2">
    <source>
        <dbReference type="ARBA" id="ARBA00001946"/>
    </source>
</evidence>
<dbReference type="PANTHER" id="PTHR23406">
    <property type="entry name" value="MALIC ENZYME-RELATED"/>
    <property type="match status" value="1"/>
</dbReference>
<dbReference type="Pfam" id="PF03949">
    <property type="entry name" value="Malic_M"/>
    <property type="match status" value="1"/>
</dbReference>
<proteinExistence type="inferred from homology"/>
<dbReference type="InterPro" id="IPR012301">
    <property type="entry name" value="Malic_N_dom"/>
</dbReference>
<dbReference type="SMART" id="SM00919">
    <property type="entry name" value="Malic_M"/>
    <property type="match status" value="1"/>
</dbReference>
<evidence type="ECO:0000256" key="5">
    <source>
        <dbReference type="ARBA" id="ARBA00022857"/>
    </source>
</evidence>
<organism evidence="12 13">
    <name type="scientific">Arabidopsis arenosa</name>
    <name type="common">Sand rock-cress</name>
    <name type="synonym">Cardaminopsis arenosa</name>
    <dbReference type="NCBI Taxonomy" id="38785"/>
    <lineage>
        <taxon>Eukaryota</taxon>
        <taxon>Viridiplantae</taxon>
        <taxon>Streptophyta</taxon>
        <taxon>Embryophyta</taxon>
        <taxon>Tracheophyta</taxon>
        <taxon>Spermatophyta</taxon>
        <taxon>Magnoliopsida</taxon>
        <taxon>eudicotyledons</taxon>
        <taxon>Gunneridae</taxon>
        <taxon>Pentapetalae</taxon>
        <taxon>rosids</taxon>
        <taxon>malvids</taxon>
        <taxon>Brassicales</taxon>
        <taxon>Brassicaceae</taxon>
        <taxon>Camelineae</taxon>
        <taxon>Arabidopsis</taxon>
    </lineage>
</organism>
<dbReference type="GO" id="GO:0046872">
    <property type="term" value="F:metal ion binding"/>
    <property type="evidence" value="ECO:0007669"/>
    <property type="project" value="UniProtKB-KW"/>
</dbReference>
<dbReference type="InterPro" id="IPR012302">
    <property type="entry name" value="Malic_NAD-bd"/>
</dbReference>
<dbReference type="InterPro" id="IPR058751">
    <property type="entry name" value="RDRP_helical"/>
</dbReference>
<dbReference type="GO" id="GO:0003968">
    <property type="term" value="F:RNA-directed RNA polymerase activity"/>
    <property type="evidence" value="ECO:0007669"/>
    <property type="project" value="InterPro"/>
</dbReference>
<comment type="catalytic activity">
    <reaction evidence="8">
        <text>oxaloacetate + H(+) = pyruvate + CO2</text>
        <dbReference type="Rhea" id="RHEA:15641"/>
        <dbReference type="ChEBI" id="CHEBI:15361"/>
        <dbReference type="ChEBI" id="CHEBI:15378"/>
        <dbReference type="ChEBI" id="CHEBI:16452"/>
        <dbReference type="ChEBI" id="CHEBI:16526"/>
        <dbReference type="EC" id="1.1.1.40"/>
    </reaction>
</comment>
<evidence type="ECO:0000256" key="7">
    <source>
        <dbReference type="ARBA" id="ARBA00050924"/>
    </source>
</evidence>
<dbReference type="NCBIfam" id="NF010052">
    <property type="entry name" value="PRK13529.1"/>
    <property type="match status" value="1"/>
</dbReference>
<dbReference type="GO" id="GO:0051287">
    <property type="term" value="F:NAD binding"/>
    <property type="evidence" value="ECO:0007669"/>
    <property type="project" value="InterPro"/>
</dbReference>
<evidence type="ECO:0000259" key="10">
    <source>
        <dbReference type="SMART" id="SM00919"/>
    </source>
</evidence>
<evidence type="ECO:0000256" key="9">
    <source>
        <dbReference type="RuleBase" id="RU003426"/>
    </source>
</evidence>